<keyword evidence="14" id="KW-0966">Cell projection</keyword>
<keyword evidence="14" id="KW-0969">Cilium</keyword>
<dbReference type="PIRSF" id="PIRSF004862">
    <property type="entry name" value="FliF"/>
    <property type="match status" value="1"/>
</dbReference>
<dbReference type="Pfam" id="PF08345">
    <property type="entry name" value="YscJ_FliF_C"/>
    <property type="match status" value="1"/>
</dbReference>
<comment type="similarity">
    <text evidence="3 9">Belongs to the FliF family.</text>
</comment>
<organism evidence="14 15">
    <name type="scientific">Paracoccus broussonetiae</name>
    <dbReference type="NCBI Taxonomy" id="3075834"/>
    <lineage>
        <taxon>Bacteria</taxon>
        <taxon>Pseudomonadati</taxon>
        <taxon>Pseudomonadota</taxon>
        <taxon>Alphaproteobacteria</taxon>
        <taxon>Rhodobacterales</taxon>
        <taxon>Paracoccaceae</taxon>
        <taxon>Paracoccus</taxon>
    </lineage>
</organism>
<evidence type="ECO:0000256" key="5">
    <source>
        <dbReference type="ARBA" id="ARBA00022692"/>
    </source>
</evidence>
<evidence type="ECO:0000259" key="12">
    <source>
        <dbReference type="Pfam" id="PF01514"/>
    </source>
</evidence>
<dbReference type="Gene3D" id="3.30.300.30">
    <property type="match status" value="1"/>
</dbReference>
<sequence>MLKLQDYWRARSAKQQALLVAAFLVTFALVTGLSWLAGRPGMALLYSGLEAQQSGEVMAAVEASGVPFEISGDTIWVEESRRDALRMTLAGQGLPAAGGTGYEILDGMSGFGTTSQMFDAAYWRAKEGELARTALALPNVKAARVHLAVPSARGYRREAEPGASVTLTTAASPISHAQAKALKFLISSGVPGMKPERVTVIDSERGVISTSDDLAGEDRSAEMQRNVERILEAHVGNGNAIVEVNMDLVTESELLTEQRFDPQNRALISQESEELADQSQNNQPGTVTAASNLPEGQDDKGDQSRASRSETRQRQNYEVSKVTREVNRQPGATRRLTVAVLVNGIEKPDANGNPQLVPREEGDLQTIRELVASAVGFDEARGDAITVKSLPFANLSESGTLAREGGLLARLDLNALMKIALIGFFALALAAFLLRPLLRGRPEGSAARALLDASRPTEPAALPVEEIAGPATMPPLSTAVPEIDFAPLPDGDPVARLRELMKARKEESLKLLSGWIEKREDAI</sequence>
<dbReference type="Proteomes" id="UP001251085">
    <property type="component" value="Unassembled WGS sequence"/>
</dbReference>
<keyword evidence="5 11" id="KW-0812">Transmembrane</keyword>
<feature type="compositionally biased region" description="Polar residues" evidence="10">
    <location>
        <begin position="277"/>
        <end position="291"/>
    </location>
</feature>
<keyword evidence="8 9" id="KW-0975">Bacterial flagellum</keyword>
<dbReference type="InterPro" id="IPR043427">
    <property type="entry name" value="YscJ/FliF"/>
</dbReference>
<keyword evidence="15" id="KW-1185">Reference proteome</keyword>
<proteinExistence type="inferred from homology"/>
<evidence type="ECO:0000256" key="11">
    <source>
        <dbReference type="SAM" id="Phobius"/>
    </source>
</evidence>
<evidence type="ECO:0000256" key="1">
    <source>
        <dbReference type="ARBA" id="ARBA00004117"/>
    </source>
</evidence>
<dbReference type="EMBL" id="JAVRQI010000011">
    <property type="protein sequence ID" value="MDT1063147.1"/>
    <property type="molecule type" value="Genomic_DNA"/>
</dbReference>
<feature type="compositionally biased region" description="Basic and acidic residues" evidence="10">
    <location>
        <begin position="297"/>
        <end position="327"/>
    </location>
</feature>
<evidence type="ECO:0000256" key="8">
    <source>
        <dbReference type="ARBA" id="ARBA00023143"/>
    </source>
</evidence>
<feature type="domain" description="Flagellar M-ring N-terminal" evidence="12">
    <location>
        <begin position="38"/>
        <end position="209"/>
    </location>
</feature>
<dbReference type="RefSeq" id="WP_311760236.1">
    <property type="nucleotide sequence ID" value="NZ_JAVRQI010000011.1"/>
</dbReference>
<feature type="region of interest" description="Disordered" evidence="10">
    <location>
        <begin position="271"/>
        <end position="328"/>
    </location>
</feature>
<protein>
    <recommendedName>
        <fullName evidence="9">Flagellar M-ring protein</fullName>
    </recommendedName>
</protein>
<evidence type="ECO:0000256" key="3">
    <source>
        <dbReference type="ARBA" id="ARBA00007971"/>
    </source>
</evidence>
<keyword evidence="7 11" id="KW-0472">Membrane</keyword>
<reference evidence="15" key="1">
    <citation type="submission" date="2023-07" db="EMBL/GenBank/DDBJ databases">
        <title>Characterization of two Paracoccaceae strains isolated from Phycosphere and proposal of Xinfangfangia lacusdiani sp. nov.</title>
        <authorList>
            <person name="Deng Y."/>
            <person name="Zhang Y.Q."/>
        </authorList>
    </citation>
    <scope>NUCLEOTIDE SEQUENCE [LARGE SCALE GENOMIC DNA]</scope>
    <source>
        <strain evidence="15">CPCC 101403</strain>
    </source>
</reference>
<dbReference type="InterPro" id="IPR045851">
    <property type="entry name" value="AMP-bd_C_sf"/>
</dbReference>
<feature type="domain" description="Flagellar M-ring C-terminal" evidence="13">
    <location>
        <begin position="231"/>
        <end position="392"/>
    </location>
</feature>
<evidence type="ECO:0000256" key="6">
    <source>
        <dbReference type="ARBA" id="ARBA00022989"/>
    </source>
</evidence>
<comment type="subcellular location">
    <subcellularLocation>
        <location evidence="1 9">Bacterial flagellum basal body</location>
    </subcellularLocation>
    <subcellularLocation>
        <location evidence="2">Cell membrane</location>
        <topology evidence="2">Multi-pass membrane protein</topology>
    </subcellularLocation>
</comment>
<name>A0ABU3EFY4_9RHOB</name>
<dbReference type="InterPro" id="IPR006182">
    <property type="entry name" value="FliF_N_dom"/>
</dbReference>
<keyword evidence="14" id="KW-0282">Flagellum</keyword>
<evidence type="ECO:0000313" key="15">
    <source>
        <dbReference type="Proteomes" id="UP001251085"/>
    </source>
</evidence>
<keyword evidence="4" id="KW-1003">Cell membrane</keyword>
<comment type="caution">
    <text evidence="14">The sequence shown here is derived from an EMBL/GenBank/DDBJ whole genome shotgun (WGS) entry which is preliminary data.</text>
</comment>
<feature type="transmembrane region" description="Helical" evidence="11">
    <location>
        <begin position="415"/>
        <end position="434"/>
    </location>
</feature>
<dbReference type="InterPro" id="IPR000067">
    <property type="entry name" value="FlgMring_FliF"/>
</dbReference>
<dbReference type="PRINTS" id="PR01009">
    <property type="entry name" value="FLGMRINGFLIF"/>
</dbReference>
<accession>A0ABU3EFY4</accession>
<dbReference type="NCBIfam" id="TIGR00206">
    <property type="entry name" value="fliF"/>
    <property type="match status" value="1"/>
</dbReference>
<dbReference type="InterPro" id="IPR013556">
    <property type="entry name" value="Flag_M-ring_C"/>
</dbReference>
<evidence type="ECO:0000256" key="7">
    <source>
        <dbReference type="ARBA" id="ARBA00023136"/>
    </source>
</evidence>
<gene>
    <name evidence="14" type="primary">fliF</name>
    <name evidence="14" type="ORF">RM190_14815</name>
</gene>
<comment type="function">
    <text evidence="9">The M ring may be actively involved in energy transduction.</text>
</comment>
<dbReference type="Pfam" id="PF01514">
    <property type="entry name" value="YscJ_FliF"/>
    <property type="match status" value="1"/>
</dbReference>
<keyword evidence="6 11" id="KW-1133">Transmembrane helix</keyword>
<dbReference type="PANTHER" id="PTHR30046">
    <property type="entry name" value="FLAGELLAR M-RING PROTEIN"/>
    <property type="match status" value="1"/>
</dbReference>
<evidence type="ECO:0000256" key="10">
    <source>
        <dbReference type="SAM" id="MobiDB-lite"/>
    </source>
</evidence>
<evidence type="ECO:0000256" key="2">
    <source>
        <dbReference type="ARBA" id="ARBA00004651"/>
    </source>
</evidence>
<evidence type="ECO:0000313" key="14">
    <source>
        <dbReference type="EMBL" id="MDT1063147.1"/>
    </source>
</evidence>
<evidence type="ECO:0000256" key="9">
    <source>
        <dbReference type="PIRNR" id="PIRNR004862"/>
    </source>
</evidence>
<evidence type="ECO:0000259" key="13">
    <source>
        <dbReference type="Pfam" id="PF08345"/>
    </source>
</evidence>
<evidence type="ECO:0000256" key="4">
    <source>
        <dbReference type="ARBA" id="ARBA00022475"/>
    </source>
</evidence>
<dbReference type="PANTHER" id="PTHR30046:SF0">
    <property type="entry name" value="FLAGELLAR M-RING PROTEIN"/>
    <property type="match status" value="1"/>
</dbReference>